<dbReference type="InterPro" id="IPR025591">
    <property type="entry name" value="RloB"/>
</dbReference>
<protein>
    <recommendedName>
        <fullName evidence="3">RloB domain-containing protein</fullName>
    </recommendedName>
</protein>
<evidence type="ECO:0000313" key="1">
    <source>
        <dbReference type="EMBL" id="CAB3905903.1"/>
    </source>
</evidence>
<dbReference type="EMBL" id="CADILE010000014">
    <property type="protein sequence ID" value="CAB3905903.1"/>
    <property type="molecule type" value="Genomic_DNA"/>
</dbReference>
<reference evidence="1 2" key="1">
    <citation type="submission" date="2020-04" db="EMBL/GenBank/DDBJ databases">
        <authorList>
            <person name="De Canck E."/>
        </authorList>
    </citation>
    <scope>NUCLEOTIDE SEQUENCE [LARGE SCALE GENOMIC DNA]</scope>
    <source>
        <strain evidence="1 2">LMG 3328</strain>
    </source>
</reference>
<dbReference type="Proteomes" id="UP000494122">
    <property type="component" value="Unassembled WGS sequence"/>
</dbReference>
<evidence type="ECO:0000313" key="2">
    <source>
        <dbReference type="Proteomes" id="UP000494122"/>
    </source>
</evidence>
<accession>A0A2M9GUY9</accession>
<proteinExistence type="predicted"/>
<evidence type="ECO:0008006" key="3">
    <source>
        <dbReference type="Google" id="ProtNLM"/>
    </source>
</evidence>
<organism evidence="1 2">
    <name type="scientific">Achromobacter ruhlandii</name>
    <dbReference type="NCBI Taxonomy" id="72557"/>
    <lineage>
        <taxon>Bacteria</taxon>
        <taxon>Pseudomonadati</taxon>
        <taxon>Pseudomonadota</taxon>
        <taxon>Betaproteobacteria</taxon>
        <taxon>Burkholderiales</taxon>
        <taxon>Alcaligenaceae</taxon>
        <taxon>Achromobacter</taxon>
    </lineage>
</organism>
<dbReference type="Pfam" id="PF13707">
    <property type="entry name" value="RloB"/>
    <property type="match status" value="1"/>
</dbReference>
<sequence length="209" mass="23904">MAARAADSFERGRSRYKPVPRVLVLCEDSKSSLSYLQDACKHFRVNPDVEIAHCGKTDPLGIVNVAIERKAKYEAVYCAIDKDRHKNFDDAVALVKNHPKIELVVSYPCFEYWYLLHYTYSRKPYSEKGKLSPADALMQDLRKFGEFKNYDKSGTGNFFSVLNGKKFETAKRHAALGLEEAKRDSNHNPSTRIHELLYELKQLSVLKPA</sequence>
<name>A0A2M9GUY9_9BURK</name>
<dbReference type="AlphaFoldDB" id="A0A2M9GUY9"/>
<dbReference type="RefSeq" id="WP_100508752.1">
    <property type="nucleotide sequence ID" value="NZ_CADILE010000014.1"/>
</dbReference>
<gene>
    <name evidence="1" type="ORF">LMG3328_04540</name>
</gene>